<dbReference type="AlphaFoldDB" id="A0A7E4V557"/>
<feature type="compositionally biased region" description="Low complexity" evidence="1">
    <location>
        <begin position="248"/>
        <end position="265"/>
    </location>
</feature>
<dbReference type="WBParaSite" id="Pan_g16745.t1">
    <property type="protein sequence ID" value="Pan_g16745.t1"/>
    <property type="gene ID" value="Pan_g16745"/>
</dbReference>
<sequence>MSNDGYVDVHLEYSSEVFEIEPFADGSLSHEELFELTKRPVLALIFSSETRRRLIVPKQGVFSKPPNGWLGGTITAVVTMPVVFEPPSRPESQVADQKPFLDTVLGKRAYPTPEDRGPIPAKVTTTQDHCGSVAAIPCPASSSTTNSQPSLPVEPSKSRQFSFSAPVVRSFVPSEVNNTGNDGGRPEDVHVQSVSTIPSTLDPDTGAEQAVSTVANVAPFAISAISDNSINPNATAVDKEPSSVITKAAKTSSSSSSAEAAKHVSTTSLAPVPASITESSEKTSSAPATTNVGTPASKLITDDDDDVVILKVVIKKKASSAKAASSSVITSSAPPVKVEPIISGPPLPPVDPWLSAYSVPTFDALYKLPEFEYSKTKCGLAKTKSFNDVRVYVINSFVNCVPEFKARNWSIHTFCIFRRYGFLTCKRIKSIFIAPHRPLEPNEALYLSWFTQGKQLVLMTPALVERMEILLNHVLKHAK</sequence>
<reference evidence="3" key="2">
    <citation type="submission" date="2020-10" db="UniProtKB">
        <authorList>
            <consortium name="WormBaseParasite"/>
        </authorList>
    </citation>
    <scope>IDENTIFICATION</scope>
</reference>
<protein>
    <submittedName>
        <fullName evidence="3">JmjC domain-containing protein</fullName>
    </submittedName>
</protein>
<feature type="compositionally biased region" description="Polar residues" evidence="1">
    <location>
        <begin position="276"/>
        <end position="294"/>
    </location>
</feature>
<evidence type="ECO:0000256" key="1">
    <source>
        <dbReference type="SAM" id="MobiDB-lite"/>
    </source>
</evidence>
<feature type="region of interest" description="Disordered" evidence="1">
    <location>
        <begin position="139"/>
        <end position="158"/>
    </location>
</feature>
<reference evidence="2" key="1">
    <citation type="journal article" date="2013" name="Genetics">
        <title>The draft genome and transcriptome of Panagrellus redivivus are shaped by the harsh demands of a free-living lifestyle.</title>
        <authorList>
            <person name="Srinivasan J."/>
            <person name="Dillman A.R."/>
            <person name="Macchietto M.G."/>
            <person name="Heikkinen L."/>
            <person name="Lakso M."/>
            <person name="Fracchia K.M."/>
            <person name="Antoshechkin I."/>
            <person name="Mortazavi A."/>
            <person name="Wong G."/>
            <person name="Sternberg P.W."/>
        </authorList>
    </citation>
    <scope>NUCLEOTIDE SEQUENCE [LARGE SCALE GENOMIC DNA]</scope>
    <source>
        <strain evidence="2">MT8872</strain>
    </source>
</reference>
<evidence type="ECO:0000313" key="2">
    <source>
        <dbReference type="Proteomes" id="UP000492821"/>
    </source>
</evidence>
<evidence type="ECO:0000313" key="3">
    <source>
        <dbReference type="WBParaSite" id="Pan_g16745.t1"/>
    </source>
</evidence>
<organism evidence="2 3">
    <name type="scientific">Panagrellus redivivus</name>
    <name type="common">Microworm</name>
    <dbReference type="NCBI Taxonomy" id="6233"/>
    <lineage>
        <taxon>Eukaryota</taxon>
        <taxon>Metazoa</taxon>
        <taxon>Ecdysozoa</taxon>
        <taxon>Nematoda</taxon>
        <taxon>Chromadorea</taxon>
        <taxon>Rhabditida</taxon>
        <taxon>Tylenchina</taxon>
        <taxon>Panagrolaimomorpha</taxon>
        <taxon>Panagrolaimoidea</taxon>
        <taxon>Panagrolaimidae</taxon>
        <taxon>Panagrellus</taxon>
    </lineage>
</organism>
<feature type="region of interest" description="Disordered" evidence="1">
    <location>
        <begin position="248"/>
        <end position="297"/>
    </location>
</feature>
<keyword evidence="2" id="KW-1185">Reference proteome</keyword>
<dbReference type="Proteomes" id="UP000492821">
    <property type="component" value="Unassembled WGS sequence"/>
</dbReference>
<proteinExistence type="predicted"/>
<name>A0A7E4V557_PANRE</name>
<accession>A0A7E4V557</accession>
<feature type="compositionally biased region" description="Polar residues" evidence="1">
    <location>
        <begin position="140"/>
        <end position="150"/>
    </location>
</feature>